<dbReference type="EMBL" id="KB007933">
    <property type="protein sequence ID" value="ELR19300.1"/>
    <property type="molecule type" value="Genomic_DNA"/>
</dbReference>
<evidence type="ECO:0000313" key="3">
    <source>
        <dbReference type="EMBL" id="ELR19300.1"/>
    </source>
</evidence>
<dbReference type="VEuPathDB" id="AmoebaDB:ACA1_264740"/>
<dbReference type="PROSITE" id="PS51283">
    <property type="entry name" value="DUSP"/>
    <property type="match status" value="1"/>
</dbReference>
<dbReference type="InterPro" id="IPR006615">
    <property type="entry name" value="Pept_C19_DUSP"/>
</dbReference>
<gene>
    <name evidence="3" type="ORF">ACA1_264740</name>
</gene>
<feature type="region of interest" description="Disordered" evidence="1">
    <location>
        <begin position="47"/>
        <end position="76"/>
    </location>
</feature>
<feature type="compositionally biased region" description="Low complexity" evidence="1">
    <location>
        <begin position="53"/>
        <end position="74"/>
    </location>
</feature>
<dbReference type="STRING" id="1257118.L8H232"/>
<dbReference type="RefSeq" id="XP_004341385.1">
    <property type="nucleotide sequence ID" value="XM_004341337.1"/>
</dbReference>
<sequence length="386" mass="42083">MHTLPADAMDVEQTQSVRFADDVEVAGQHHRESLAVADASSSSTSSRIMARRFSSPATSTPVSSAPAAFPSSPSRGEERDYILNAVAERLRPNQTCFIISMGWWNAWKAYAGLDAVASYTSSSDLPSSPRPGPINNLVLCHDKDCPSLMELCALRVLEMQKRGQVSVIDENSTEEASAVPPPQLNVDVLEFLANFDKTLMRRALCRAREMKAGLIEGKDCVAVPAPAWKALHAWYGGGPIIPRPVIGVGVRQRLQVELYPVTLLVLPLNSGRSSDRETYRFTFSPLDHIKTVRRAICGRFLHPPHKVELFWHLSSVDAEHLSDLELTLGQMGLQDGSLVSLQRAMHADPLGLAAPTAAAPQALPPQQPQQLPQNDGRPLASLAQPL</sequence>
<protein>
    <recommendedName>
        <fullName evidence="2">DUSP domain-containing protein</fullName>
    </recommendedName>
</protein>
<dbReference type="InterPro" id="IPR035927">
    <property type="entry name" value="DUSP-like_sf"/>
</dbReference>
<dbReference type="SMART" id="SM00695">
    <property type="entry name" value="DUSP"/>
    <property type="match status" value="1"/>
</dbReference>
<organism evidence="3 4">
    <name type="scientific">Acanthamoeba castellanii (strain ATCC 30010 / Neff)</name>
    <dbReference type="NCBI Taxonomy" id="1257118"/>
    <lineage>
        <taxon>Eukaryota</taxon>
        <taxon>Amoebozoa</taxon>
        <taxon>Discosea</taxon>
        <taxon>Longamoebia</taxon>
        <taxon>Centramoebida</taxon>
        <taxon>Acanthamoebidae</taxon>
        <taxon>Acanthamoeba</taxon>
    </lineage>
</organism>
<evidence type="ECO:0000259" key="2">
    <source>
        <dbReference type="PROSITE" id="PS51283"/>
    </source>
</evidence>
<dbReference type="Gene3D" id="3.30.2230.10">
    <property type="entry name" value="DUSP-like"/>
    <property type="match status" value="1"/>
</dbReference>
<dbReference type="Pfam" id="PF06337">
    <property type="entry name" value="DUSP"/>
    <property type="match status" value="1"/>
</dbReference>
<dbReference type="GO" id="GO:0004843">
    <property type="term" value="F:cysteine-type deubiquitinase activity"/>
    <property type="evidence" value="ECO:0007669"/>
    <property type="project" value="InterPro"/>
</dbReference>
<accession>L8H232</accession>
<dbReference type="KEGG" id="acan:ACA1_264740"/>
<dbReference type="SUPFAM" id="SSF143791">
    <property type="entry name" value="DUSP-like"/>
    <property type="match status" value="1"/>
</dbReference>
<feature type="domain" description="DUSP" evidence="2">
    <location>
        <begin position="73"/>
        <end position="246"/>
    </location>
</feature>
<evidence type="ECO:0000256" key="1">
    <source>
        <dbReference type="SAM" id="MobiDB-lite"/>
    </source>
</evidence>
<dbReference type="GeneID" id="14920077"/>
<feature type="region of interest" description="Disordered" evidence="1">
    <location>
        <begin position="355"/>
        <end position="386"/>
    </location>
</feature>
<keyword evidence="4" id="KW-1185">Reference proteome</keyword>
<proteinExistence type="predicted"/>
<dbReference type="AlphaFoldDB" id="L8H232"/>
<reference evidence="3 4" key="1">
    <citation type="journal article" date="2013" name="Genome Biol.">
        <title>Genome of Acanthamoeba castellanii highlights extensive lateral gene transfer and early evolution of tyrosine kinase signaling.</title>
        <authorList>
            <person name="Clarke M."/>
            <person name="Lohan A.J."/>
            <person name="Liu B."/>
            <person name="Lagkouvardos I."/>
            <person name="Roy S."/>
            <person name="Zafar N."/>
            <person name="Bertelli C."/>
            <person name="Schilde C."/>
            <person name="Kianianmomeni A."/>
            <person name="Burglin T.R."/>
            <person name="Frech C."/>
            <person name="Turcotte B."/>
            <person name="Kopec K.O."/>
            <person name="Synnott J.M."/>
            <person name="Choo C."/>
            <person name="Paponov I."/>
            <person name="Finkler A."/>
            <person name="Soon Heng Tan C."/>
            <person name="Hutchins A.P."/>
            <person name="Weinmeier T."/>
            <person name="Rattei T."/>
            <person name="Chu J.S."/>
            <person name="Gimenez G."/>
            <person name="Irimia M."/>
            <person name="Rigden D.J."/>
            <person name="Fitzpatrick D.A."/>
            <person name="Lorenzo-Morales J."/>
            <person name="Bateman A."/>
            <person name="Chiu C.H."/>
            <person name="Tang P."/>
            <person name="Hegemann P."/>
            <person name="Fromm H."/>
            <person name="Raoult D."/>
            <person name="Greub G."/>
            <person name="Miranda-Saavedra D."/>
            <person name="Chen N."/>
            <person name="Nash P."/>
            <person name="Ginger M.L."/>
            <person name="Horn M."/>
            <person name="Schaap P."/>
            <person name="Caler L."/>
            <person name="Loftus B."/>
        </authorList>
    </citation>
    <scope>NUCLEOTIDE SEQUENCE [LARGE SCALE GENOMIC DNA]</scope>
    <source>
        <strain evidence="3 4">Neff</strain>
    </source>
</reference>
<name>L8H232_ACACF</name>
<dbReference type="Proteomes" id="UP000011083">
    <property type="component" value="Unassembled WGS sequence"/>
</dbReference>
<evidence type="ECO:0000313" key="4">
    <source>
        <dbReference type="Proteomes" id="UP000011083"/>
    </source>
</evidence>